<dbReference type="InterPro" id="IPR001173">
    <property type="entry name" value="Glyco_trans_2-like"/>
</dbReference>
<dbReference type="SUPFAM" id="SSF53448">
    <property type="entry name" value="Nucleotide-diphospho-sugar transferases"/>
    <property type="match status" value="1"/>
</dbReference>
<comment type="caution">
    <text evidence="4">The sequence shown here is derived from an EMBL/GenBank/DDBJ whole genome shotgun (WGS) entry which is preliminary data.</text>
</comment>
<protein>
    <recommendedName>
        <fullName evidence="3">Glycosyltransferase 2-like domain-containing protein</fullName>
    </recommendedName>
</protein>
<dbReference type="Pfam" id="PF03808">
    <property type="entry name" value="Glyco_tran_WecG"/>
    <property type="match status" value="1"/>
</dbReference>
<reference evidence="4" key="1">
    <citation type="journal article" date="2014" name="Int. J. Syst. Evol. Microbiol.">
        <title>Complete genome sequence of Corynebacterium casei LMG S-19264T (=DSM 44701T), isolated from a smear-ripened cheese.</title>
        <authorList>
            <consortium name="US DOE Joint Genome Institute (JGI-PGF)"/>
            <person name="Walter F."/>
            <person name="Albersmeier A."/>
            <person name="Kalinowski J."/>
            <person name="Ruckert C."/>
        </authorList>
    </citation>
    <scope>NUCLEOTIDE SEQUENCE</scope>
    <source>
        <strain evidence="4">CGMCC 1.15794</strain>
    </source>
</reference>
<evidence type="ECO:0000256" key="1">
    <source>
        <dbReference type="ARBA" id="ARBA00022676"/>
    </source>
</evidence>
<dbReference type="CDD" id="cd06533">
    <property type="entry name" value="Glyco_transf_WecG_TagA"/>
    <property type="match status" value="1"/>
</dbReference>
<evidence type="ECO:0000313" key="4">
    <source>
        <dbReference type="EMBL" id="GGH41165.1"/>
    </source>
</evidence>
<evidence type="ECO:0000313" key="5">
    <source>
        <dbReference type="Proteomes" id="UP000657592"/>
    </source>
</evidence>
<sequence length="560" mass="60923">MTDCRVVVGVTTYRRPEPLRAMLSSLLQQKAAPPFTVIVVDNDPAESARPVLEDFPSEWQYLVEATPGIAAGRNKVLDALPDDADVLVFIDDDELAPPPWLAALLAGFARWEVDIVGGPVRTLLPETSPAWARSGVLQRPVQRAGSADGLPATNNVAIDLRAWRGAGQPHFSEEFSLTGGSDSEFFRRVTRDLGMTFAWEPAAWVDEPWPQDRLSRRWLWRRSQRGGNVLGRLDRRDRPGIAIVAGGVLRSIKAIPVAVSELLAGRLPWKAMLVTLPRGLGYAGAGWGREVIEYARASADNSVPGAGGTLNKVAWNGMSFRQGTVPRAIAALKAAVRGEHEPTHVHLCNSWTIALAEQDARLAGALRTAAATNLVDGVPLSIALSRRPGGSRDTTRGPTLFREGVVALASSGYRQLLFGGTEDSLNRIMATFAEDGVDITTIDGYSPPMRSLDDEAIEEYLDLIATSKADVIWIGLGTPKQDILAAAVTSRLGITAVCVGAAFDFVAGTVRPAPSWLQGSGFEWLYRFAKEPRRLWRRYTLGNLQFLWVLAREELRGARP</sequence>
<name>A0A917IGD2_9MICO</name>
<accession>A0A917IGD2</accession>
<dbReference type="InterPro" id="IPR029044">
    <property type="entry name" value="Nucleotide-diphossugar_trans"/>
</dbReference>
<gene>
    <name evidence="4" type="ORF">GCM10010921_13550</name>
</gene>
<reference evidence="4" key="2">
    <citation type="submission" date="2020-09" db="EMBL/GenBank/DDBJ databases">
        <authorList>
            <person name="Sun Q."/>
            <person name="Zhou Y."/>
        </authorList>
    </citation>
    <scope>NUCLEOTIDE SEQUENCE</scope>
    <source>
        <strain evidence="4">CGMCC 1.15794</strain>
    </source>
</reference>
<dbReference type="GO" id="GO:0016758">
    <property type="term" value="F:hexosyltransferase activity"/>
    <property type="evidence" value="ECO:0007669"/>
    <property type="project" value="TreeGrafter"/>
</dbReference>
<evidence type="ECO:0000259" key="3">
    <source>
        <dbReference type="Pfam" id="PF00535"/>
    </source>
</evidence>
<dbReference type="InterPro" id="IPR004629">
    <property type="entry name" value="WecG_TagA_CpsF"/>
</dbReference>
<keyword evidence="5" id="KW-1185">Reference proteome</keyword>
<dbReference type="PANTHER" id="PTHR34136">
    <property type="match status" value="1"/>
</dbReference>
<dbReference type="CDD" id="cd00761">
    <property type="entry name" value="Glyco_tranf_GTA_type"/>
    <property type="match status" value="1"/>
</dbReference>
<dbReference type="AlphaFoldDB" id="A0A917IGD2"/>
<dbReference type="RefSeq" id="WP_268236524.1">
    <property type="nucleotide sequence ID" value="NZ_BMJY01000004.1"/>
</dbReference>
<keyword evidence="2" id="KW-0808">Transferase</keyword>
<evidence type="ECO:0000256" key="2">
    <source>
        <dbReference type="ARBA" id="ARBA00022679"/>
    </source>
</evidence>
<proteinExistence type="predicted"/>
<dbReference type="EMBL" id="BMJY01000004">
    <property type="protein sequence ID" value="GGH41165.1"/>
    <property type="molecule type" value="Genomic_DNA"/>
</dbReference>
<keyword evidence="1" id="KW-0328">Glycosyltransferase</keyword>
<dbReference type="Proteomes" id="UP000657592">
    <property type="component" value="Unassembled WGS sequence"/>
</dbReference>
<dbReference type="Pfam" id="PF00535">
    <property type="entry name" value="Glycos_transf_2"/>
    <property type="match status" value="1"/>
</dbReference>
<dbReference type="PANTHER" id="PTHR34136:SF1">
    <property type="entry name" value="UDP-N-ACETYL-D-MANNOSAMINURONIC ACID TRANSFERASE"/>
    <property type="match status" value="1"/>
</dbReference>
<feature type="domain" description="Glycosyltransferase 2-like" evidence="3">
    <location>
        <begin position="8"/>
        <end position="132"/>
    </location>
</feature>
<dbReference type="NCBIfam" id="TIGR00696">
    <property type="entry name" value="wecG_tagA_cpsF"/>
    <property type="match status" value="1"/>
</dbReference>
<dbReference type="Gene3D" id="3.90.550.10">
    <property type="entry name" value="Spore Coat Polysaccharide Biosynthesis Protein SpsA, Chain A"/>
    <property type="match status" value="1"/>
</dbReference>
<organism evidence="4 5">
    <name type="scientific">Microbacterium album</name>
    <dbReference type="NCBI Taxonomy" id="2053191"/>
    <lineage>
        <taxon>Bacteria</taxon>
        <taxon>Bacillati</taxon>
        <taxon>Actinomycetota</taxon>
        <taxon>Actinomycetes</taxon>
        <taxon>Micrococcales</taxon>
        <taxon>Microbacteriaceae</taxon>
        <taxon>Microbacterium</taxon>
    </lineage>
</organism>